<dbReference type="PANTHER" id="PTHR33495">
    <property type="entry name" value="ANTI-SIGMA FACTOR ANTAGONIST TM_1081-RELATED-RELATED"/>
    <property type="match status" value="1"/>
</dbReference>
<dbReference type="NCBIfam" id="TIGR00377">
    <property type="entry name" value="ant_ant_sig"/>
    <property type="match status" value="1"/>
</dbReference>
<name>A0A3A4AYU7_9ACTN</name>
<evidence type="ECO:0000256" key="2">
    <source>
        <dbReference type="RuleBase" id="RU003749"/>
    </source>
</evidence>
<dbReference type="GO" id="GO:0043856">
    <property type="term" value="F:anti-sigma factor antagonist activity"/>
    <property type="evidence" value="ECO:0007669"/>
    <property type="project" value="InterPro"/>
</dbReference>
<dbReference type="OrthoDB" id="3297400at2"/>
<reference evidence="4 5" key="1">
    <citation type="submission" date="2018-09" db="EMBL/GenBank/DDBJ databases">
        <title>YIM 75507 draft genome.</title>
        <authorList>
            <person name="Tang S."/>
            <person name="Feng Y."/>
        </authorList>
    </citation>
    <scope>NUCLEOTIDE SEQUENCE [LARGE SCALE GENOMIC DNA]</scope>
    <source>
        <strain evidence="4 5">YIM 75507</strain>
    </source>
</reference>
<comment type="caution">
    <text evidence="4">The sequence shown here is derived from an EMBL/GenBank/DDBJ whole genome shotgun (WGS) entry which is preliminary data.</text>
</comment>
<evidence type="ECO:0000313" key="4">
    <source>
        <dbReference type="EMBL" id="RJL30420.1"/>
    </source>
</evidence>
<evidence type="ECO:0000259" key="3">
    <source>
        <dbReference type="PROSITE" id="PS50801"/>
    </source>
</evidence>
<dbReference type="PANTHER" id="PTHR33495:SF2">
    <property type="entry name" value="ANTI-SIGMA FACTOR ANTAGONIST TM_1081-RELATED"/>
    <property type="match status" value="1"/>
</dbReference>
<dbReference type="Gene3D" id="3.30.750.24">
    <property type="entry name" value="STAS domain"/>
    <property type="match status" value="1"/>
</dbReference>
<gene>
    <name evidence="4" type="ORF">D5H75_22885</name>
</gene>
<dbReference type="PROSITE" id="PS50801">
    <property type="entry name" value="STAS"/>
    <property type="match status" value="1"/>
</dbReference>
<keyword evidence="5" id="KW-1185">Reference proteome</keyword>
<organism evidence="4 5">
    <name type="scientific">Bailinhaonella thermotolerans</name>
    <dbReference type="NCBI Taxonomy" id="1070861"/>
    <lineage>
        <taxon>Bacteria</taxon>
        <taxon>Bacillati</taxon>
        <taxon>Actinomycetota</taxon>
        <taxon>Actinomycetes</taxon>
        <taxon>Streptosporangiales</taxon>
        <taxon>Streptosporangiaceae</taxon>
        <taxon>Bailinhaonella</taxon>
    </lineage>
</organism>
<proteinExistence type="inferred from homology"/>
<sequence length="118" mass="12520">MTASLTIDTELDQPPVCVLYLSGELDYNTAPRLNQAIETARASGCRHLIADLTDLDFCSSSGITAFLAARKALHAQGGTLALAGLNARLDRIFRLTGLTRAFPIYPTAADARAAVPTT</sequence>
<dbReference type="CDD" id="cd07043">
    <property type="entry name" value="STAS_anti-anti-sigma_factors"/>
    <property type="match status" value="1"/>
</dbReference>
<dbReference type="Pfam" id="PF01740">
    <property type="entry name" value="STAS"/>
    <property type="match status" value="1"/>
</dbReference>
<dbReference type="EMBL" id="QZEY01000009">
    <property type="protein sequence ID" value="RJL30420.1"/>
    <property type="molecule type" value="Genomic_DNA"/>
</dbReference>
<dbReference type="Proteomes" id="UP000265768">
    <property type="component" value="Unassembled WGS sequence"/>
</dbReference>
<evidence type="ECO:0000313" key="5">
    <source>
        <dbReference type="Proteomes" id="UP000265768"/>
    </source>
</evidence>
<dbReference type="RefSeq" id="WP_119928568.1">
    <property type="nucleotide sequence ID" value="NZ_QZEY01000009.1"/>
</dbReference>
<feature type="domain" description="STAS" evidence="3">
    <location>
        <begin position="14"/>
        <end position="115"/>
    </location>
</feature>
<dbReference type="AlphaFoldDB" id="A0A3A4AYU7"/>
<evidence type="ECO:0000256" key="1">
    <source>
        <dbReference type="ARBA" id="ARBA00009013"/>
    </source>
</evidence>
<protein>
    <recommendedName>
        <fullName evidence="2">Anti-sigma factor antagonist</fullName>
    </recommendedName>
</protein>
<accession>A0A3A4AYU7</accession>
<dbReference type="InterPro" id="IPR003658">
    <property type="entry name" value="Anti-sigma_ant"/>
</dbReference>
<dbReference type="InterPro" id="IPR002645">
    <property type="entry name" value="STAS_dom"/>
</dbReference>
<dbReference type="InterPro" id="IPR036513">
    <property type="entry name" value="STAS_dom_sf"/>
</dbReference>
<comment type="similarity">
    <text evidence="1 2">Belongs to the anti-sigma-factor antagonist family.</text>
</comment>
<dbReference type="SUPFAM" id="SSF52091">
    <property type="entry name" value="SpoIIaa-like"/>
    <property type="match status" value="1"/>
</dbReference>